<dbReference type="Proteomes" id="UP000777438">
    <property type="component" value="Unassembled WGS sequence"/>
</dbReference>
<gene>
    <name evidence="2" type="ORF">B0T10DRAFT_390011</name>
</gene>
<proteinExistence type="predicted"/>
<reference evidence="2 3" key="1">
    <citation type="journal article" date="2021" name="Nat. Commun.">
        <title>Genetic determinants of endophytism in the Arabidopsis root mycobiome.</title>
        <authorList>
            <person name="Mesny F."/>
            <person name="Miyauchi S."/>
            <person name="Thiergart T."/>
            <person name="Pickel B."/>
            <person name="Atanasova L."/>
            <person name="Karlsson M."/>
            <person name="Huettel B."/>
            <person name="Barry K.W."/>
            <person name="Haridas S."/>
            <person name="Chen C."/>
            <person name="Bauer D."/>
            <person name="Andreopoulos W."/>
            <person name="Pangilinan J."/>
            <person name="LaButti K."/>
            <person name="Riley R."/>
            <person name="Lipzen A."/>
            <person name="Clum A."/>
            <person name="Drula E."/>
            <person name="Henrissat B."/>
            <person name="Kohler A."/>
            <person name="Grigoriev I.V."/>
            <person name="Martin F.M."/>
            <person name="Hacquard S."/>
        </authorList>
    </citation>
    <scope>NUCLEOTIDE SEQUENCE [LARGE SCALE GENOMIC DNA]</scope>
    <source>
        <strain evidence="2 3">MPI-CAGE-CH-0241</strain>
    </source>
</reference>
<dbReference type="InterPro" id="IPR010730">
    <property type="entry name" value="HET"/>
</dbReference>
<evidence type="ECO:0000259" key="1">
    <source>
        <dbReference type="Pfam" id="PF06985"/>
    </source>
</evidence>
<keyword evidence="3" id="KW-1185">Reference proteome</keyword>
<evidence type="ECO:0000313" key="2">
    <source>
        <dbReference type="EMBL" id="KAH6869161.1"/>
    </source>
</evidence>
<dbReference type="OrthoDB" id="5347061at2759"/>
<sequence>VRAWLNDCLTNHGDCSLTRRGLAGGFTGPTRLLEIRNQGEKVRVRAMVRSRPVQYLTLSHCWGQSTHCKLLSTNLQQYQQFIPTSHLSRTFREAILFTAALGFSYLWIDALCIIQDSASDWQAECKIMGDIYAHSVLNIAATASRDGDGGLFRSPRGSPPCVIHFQNEDSRPFIFLTHDELDYYKRIDSAPLASRAWVLQERLLSPRTVHFTSNQVFWECYSSCDAEILPDTIFPEASNDHLGKTIIVEKYSQGASNSLHCTWARLVRSYTQCQLTFGRDKLPAISALASRLASQWGLEPGSYLSGLWKESLVGDLLWSSSSNNSSICAERAPSWSWVRLNGQIYTGKSPTQCHISILSANTCTVGDPFGMAPTGSIILQAP</sequence>
<feature type="non-terminal residue" evidence="2">
    <location>
        <position position="1"/>
    </location>
</feature>
<dbReference type="PANTHER" id="PTHR33112:SF9">
    <property type="entry name" value="HETEROKARYON INCOMPATIBILITY DOMAIN-CONTAINING PROTEIN"/>
    <property type="match status" value="1"/>
</dbReference>
<dbReference type="EMBL" id="JAGPYM010000079">
    <property type="protein sequence ID" value="KAH6869161.1"/>
    <property type="molecule type" value="Genomic_DNA"/>
</dbReference>
<comment type="caution">
    <text evidence="2">The sequence shown here is derived from an EMBL/GenBank/DDBJ whole genome shotgun (WGS) entry which is preliminary data.</text>
</comment>
<organism evidence="2 3">
    <name type="scientific">Thelonectria olida</name>
    <dbReference type="NCBI Taxonomy" id="1576542"/>
    <lineage>
        <taxon>Eukaryota</taxon>
        <taxon>Fungi</taxon>
        <taxon>Dikarya</taxon>
        <taxon>Ascomycota</taxon>
        <taxon>Pezizomycotina</taxon>
        <taxon>Sordariomycetes</taxon>
        <taxon>Hypocreomycetidae</taxon>
        <taxon>Hypocreales</taxon>
        <taxon>Nectriaceae</taxon>
        <taxon>Thelonectria</taxon>
    </lineage>
</organism>
<dbReference type="AlphaFoldDB" id="A0A9P8VRM6"/>
<dbReference type="PANTHER" id="PTHR33112">
    <property type="entry name" value="DOMAIN PROTEIN, PUTATIVE-RELATED"/>
    <property type="match status" value="1"/>
</dbReference>
<feature type="domain" description="Heterokaryon incompatibility" evidence="1">
    <location>
        <begin position="55"/>
        <end position="201"/>
    </location>
</feature>
<protein>
    <submittedName>
        <fullName evidence="2">Heterokaryon incompatibility protein-domain-containing protein</fullName>
    </submittedName>
</protein>
<evidence type="ECO:0000313" key="3">
    <source>
        <dbReference type="Proteomes" id="UP000777438"/>
    </source>
</evidence>
<accession>A0A9P8VRM6</accession>
<feature type="non-terminal residue" evidence="2">
    <location>
        <position position="382"/>
    </location>
</feature>
<name>A0A9P8VRM6_9HYPO</name>
<dbReference type="Pfam" id="PF06985">
    <property type="entry name" value="HET"/>
    <property type="match status" value="1"/>
</dbReference>